<sequence length="390" mass="44560">MLSMERNHEHTLSFLRFREDKDNRISEVFHSNQDQLVGFDAPAPIPIKRITHEIPHQVANKQSQQGSHSNQEHNAGNFQYNEAPSLEKQAPADPQTPPKLQPDVKTVTFKKEEPREKAESGFDISKQKKYLLNFAHGCCKKAQAKNAETGRKFGFDVAHEYSMDDVDPDFRSKHNNILSQKQGGGFWLWKPYLILKTMEEANWGDIIIYTDAGSYWHNGPADRLVAYANDPARHVCNRPYSCAACAIDHELRADSPELLEKCGRDVVDNLRGQDVHVWDVGLKETSWTKRDVFVAMGVDREPITSTSQMSAHVIMVKKSESSMKFVKEWLDYATSPKELITNKASAAKNFPNFRSNRHDQSLLSVLYKKYGYSPNPYPSSDWLVHDRNHS</sequence>
<accession>A0A7S4D9K1</accession>
<protein>
    <submittedName>
        <fullName evidence="2">Uncharacterized protein</fullName>
    </submittedName>
</protein>
<evidence type="ECO:0000256" key="1">
    <source>
        <dbReference type="SAM" id="MobiDB-lite"/>
    </source>
</evidence>
<dbReference type="AlphaFoldDB" id="A0A7S4D9K1"/>
<feature type="region of interest" description="Disordered" evidence="1">
    <location>
        <begin position="58"/>
        <end position="77"/>
    </location>
</feature>
<feature type="compositionally biased region" description="Basic and acidic residues" evidence="1">
    <location>
        <begin position="109"/>
        <end position="120"/>
    </location>
</feature>
<organism evidence="2">
    <name type="scientific">Heterosigma akashiwo</name>
    <name type="common">Chromophytic alga</name>
    <name type="synonym">Heterosigma carterae</name>
    <dbReference type="NCBI Taxonomy" id="2829"/>
    <lineage>
        <taxon>Eukaryota</taxon>
        <taxon>Sar</taxon>
        <taxon>Stramenopiles</taxon>
        <taxon>Ochrophyta</taxon>
        <taxon>Raphidophyceae</taxon>
        <taxon>Chattonellales</taxon>
        <taxon>Chattonellaceae</taxon>
        <taxon>Heterosigma</taxon>
    </lineage>
</organism>
<proteinExistence type="predicted"/>
<feature type="compositionally biased region" description="Polar residues" evidence="1">
    <location>
        <begin position="59"/>
        <end position="77"/>
    </location>
</feature>
<feature type="region of interest" description="Disordered" evidence="1">
    <location>
        <begin position="87"/>
        <end position="121"/>
    </location>
</feature>
<reference evidence="2" key="1">
    <citation type="submission" date="2021-01" db="EMBL/GenBank/DDBJ databases">
        <authorList>
            <person name="Corre E."/>
            <person name="Pelletier E."/>
            <person name="Niang G."/>
            <person name="Scheremetjew M."/>
            <person name="Finn R."/>
            <person name="Kale V."/>
            <person name="Holt S."/>
            <person name="Cochrane G."/>
            <person name="Meng A."/>
            <person name="Brown T."/>
            <person name="Cohen L."/>
        </authorList>
    </citation>
    <scope>NUCLEOTIDE SEQUENCE</scope>
    <source>
        <strain evidence="2">CCMP3107</strain>
    </source>
</reference>
<gene>
    <name evidence="2" type="ORF">HAKA00212_LOCUS15462</name>
</gene>
<name>A0A7S4D9K1_HETAK</name>
<dbReference type="EMBL" id="HBIU01033630">
    <property type="protein sequence ID" value="CAE0636696.1"/>
    <property type="molecule type" value="Transcribed_RNA"/>
</dbReference>
<evidence type="ECO:0000313" key="2">
    <source>
        <dbReference type="EMBL" id="CAE0636696.1"/>
    </source>
</evidence>